<dbReference type="AlphaFoldDB" id="A0A854Q258"/>
<proteinExistence type="predicted"/>
<accession>A0A854Q258</accession>
<gene>
    <name evidence="2" type="ORF">C361_06988</name>
</gene>
<feature type="compositionally biased region" description="Acidic residues" evidence="1">
    <location>
        <begin position="211"/>
        <end position="236"/>
    </location>
</feature>
<dbReference type="Proteomes" id="UP000199727">
    <property type="component" value="Unassembled WGS sequence"/>
</dbReference>
<sequence length="321" mass="35473">MLHPMKIHNTDFPTKRLRSCLSPTRTRHHPPSFLPGGEAAVAVTTWKRVKTVRWQEANGCAVASFHDTYSHDEYDRTPLEPPTSAERDCVLPERGSRCFSGPRDCFLGDFSDEEEDLPPSASDFSDSFIIHTPPPTETNSDDGEPSVRQGCDVDGEGGVQGGDDGWDECMQRRRMMFARLCTRENGDRHPEFEGYRSLSATLAELLKSVECDDEDGSTQEDEEEQAVEEDDNDDEERQSRSRNLNIFGLSTLARRSITPTGTPSLVSTEESDAEYTIASPSMGTPADALSLNGCGYGGSLSVGQKALPIVMVERAQEVQMR</sequence>
<feature type="region of interest" description="Disordered" evidence="1">
    <location>
        <begin position="210"/>
        <end position="240"/>
    </location>
</feature>
<evidence type="ECO:0000313" key="2">
    <source>
        <dbReference type="EMBL" id="OXG10291.1"/>
    </source>
</evidence>
<dbReference type="OrthoDB" id="2573023at2759"/>
<reference evidence="2 3" key="1">
    <citation type="submission" date="2017-06" db="EMBL/GenBank/DDBJ databases">
        <title>Global population genomics of the pathogenic fungus Cryptococcus neoformans var. grubii.</title>
        <authorList>
            <person name="Cuomo C."/>
            <person name="Litvintseva A."/>
            <person name="Chen Y."/>
            <person name="Young S."/>
            <person name="Zeng Q."/>
            <person name="Chapman S."/>
            <person name="Gujja S."/>
            <person name="Saif S."/>
            <person name="Birren B."/>
        </authorList>
    </citation>
    <scope>NUCLEOTIDE SEQUENCE [LARGE SCALE GENOMIC DNA]</scope>
    <source>
        <strain evidence="2 3">Tu259-1</strain>
    </source>
</reference>
<dbReference type="EMBL" id="AMKT01000113">
    <property type="protein sequence ID" value="OXG10291.1"/>
    <property type="molecule type" value="Genomic_DNA"/>
</dbReference>
<organism evidence="2 3">
    <name type="scientific">Cryptococcus neoformans Tu259-1</name>
    <dbReference type="NCBI Taxonomy" id="1230072"/>
    <lineage>
        <taxon>Eukaryota</taxon>
        <taxon>Fungi</taxon>
        <taxon>Dikarya</taxon>
        <taxon>Basidiomycota</taxon>
        <taxon>Agaricomycotina</taxon>
        <taxon>Tremellomycetes</taxon>
        <taxon>Tremellales</taxon>
        <taxon>Cryptococcaceae</taxon>
        <taxon>Cryptococcus</taxon>
        <taxon>Cryptococcus neoformans species complex</taxon>
    </lineage>
</organism>
<protein>
    <submittedName>
        <fullName evidence="2">Uncharacterized protein</fullName>
    </submittedName>
</protein>
<comment type="caution">
    <text evidence="2">The sequence shown here is derived from an EMBL/GenBank/DDBJ whole genome shotgun (WGS) entry which is preliminary data.</text>
</comment>
<evidence type="ECO:0000256" key="1">
    <source>
        <dbReference type="SAM" id="MobiDB-lite"/>
    </source>
</evidence>
<name>A0A854Q258_CRYNE</name>
<evidence type="ECO:0000313" key="3">
    <source>
        <dbReference type="Proteomes" id="UP000199727"/>
    </source>
</evidence>